<dbReference type="HAMAP" id="MF_00182">
    <property type="entry name" value="Formyl_trans"/>
    <property type="match status" value="1"/>
</dbReference>
<dbReference type="InterPro" id="IPR041711">
    <property type="entry name" value="Met-tRNA-FMT_N"/>
</dbReference>
<dbReference type="InterPro" id="IPR044135">
    <property type="entry name" value="Met-tRNA-FMT_C"/>
</dbReference>
<evidence type="ECO:0000313" key="12">
    <source>
        <dbReference type="Proteomes" id="UP000002429"/>
    </source>
</evidence>
<gene>
    <name evidence="8 11" type="primary">fmt</name>
    <name evidence="11" type="ordered locus">Rmet_3564</name>
</gene>
<dbReference type="SUPFAM" id="SSF50486">
    <property type="entry name" value="FMT C-terminal domain-like"/>
    <property type="match status" value="1"/>
</dbReference>
<accession>Q1LHE0</accession>
<evidence type="ECO:0000256" key="3">
    <source>
        <dbReference type="ARBA" id="ARBA00012261"/>
    </source>
</evidence>
<dbReference type="InterPro" id="IPR002376">
    <property type="entry name" value="Formyl_transf_N"/>
</dbReference>
<feature type="binding site" evidence="8">
    <location>
        <begin position="136"/>
        <end position="139"/>
    </location>
    <ligand>
        <name>(6S)-5,6,7,8-tetrahydrofolate</name>
        <dbReference type="ChEBI" id="CHEBI:57453"/>
    </ligand>
</feature>
<evidence type="ECO:0000259" key="10">
    <source>
        <dbReference type="Pfam" id="PF02911"/>
    </source>
</evidence>
<dbReference type="InterPro" id="IPR036477">
    <property type="entry name" value="Formyl_transf_N_sf"/>
</dbReference>
<dbReference type="PANTHER" id="PTHR11138:SF5">
    <property type="entry name" value="METHIONYL-TRNA FORMYLTRANSFERASE, MITOCHONDRIAL"/>
    <property type="match status" value="1"/>
</dbReference>
<dbReference type="EC" id="2.1.2.9" evidence="3 8"/>
<evidence type="ECO:0000256" key="4">
    <source>
        <dbReference type="ARBA" id="ARBA00016014"/>
    </source>
</evidence>
<evidence type="ECO:0000256" key="6">
    <source>
        <dbReference type="ARBA" id="ARBA00022917"/>
    </source>
</evidence>
<keyword evidence="6 8" id="KW-0648">Protein biosynthesis</keyword>
<protein>
    <recommendedName>
        <fullName evidence="4 8">Methionyl-tRNA formyltransferase</fullName>
        <ecNumber evidence="3 8">2.1.2.9</ecNumber>
    </recommendedName>
</protein>
<dbReference type="STRING" id="266264.Rmet_3564"/>
<feature type="domain" description="Formyl transferase N-terminal" evidence="9">
    <location>
        <begin position="20"/>
        <end position="207"/>
    </location>
</feature>
<dbReference type="PROSITE" id="PS00373">
    <property type="entry name" value="GART"/>
    <property type="match status" value="1"/>
</dbReference>
<keyword evidence="5 8" id="KW-0808">Transferase</keyword>
<dbReference type="InterPro" id="IPR037022">
    <property type="entry name" value="Formyl_trans_C_sf"/>
</dbReference>
<evidence type="ECO:0000259" key="9">
    <source>
        <dbReference type="Pfam" id="PF00551"/>
    </source>
</evidence>
<dbReference type="eggNOG" id="COG0223">
    <property type="taxonomic scope" value="Bacteria"/>
</dbReference>
<evidence type="ECO:0000256" key="2">
    <source>
        <dbReference type="ARBA" id="ARBA00010699"/>
    </source>
</evidence>
<reference evidence="12" key="1">
    <citation type="journal article" date="2010" name="PLoS ONE">
        <title>The complete genome sequence of Cupriavidus metallidurans strain CH34, a master survivalist in harsh and anthropogenic environments.</title>
        <authorList>
            <person name="Janssen P.J."/>
            <person name="Van Houdt R."/>
            <person name="Moors H."/>
            <person name="Monsieurs P."/>
            <person name="Morin N."/>
            <person name="Michaux A."/>
            <person name="Benotmane M.A."/>
            <person name="Leys N."/>
            <person name="Vallaeys T."/>
            <person name="Lapidus A."/>
            <person name="Monchy S."/>
            <person name="Medigue C."/>
            <person name="Taghavi S."/>
            <person name="McCorkle S."/>
            <person name="Dunn J."/>
            <person name="van der Lelie D."/>
            <person name="Mergeay M."/>
        </authorList>
    </citation>
    <scope>NUCLEOTIDE SEQUENCE [LARGE SCALE GENOMIC DNA]</scope>
    <source>
        <strain evidence="12">ATCC 43123 / DSM 2839 / NBRC 102507 / CH34</strain>
    </source>
</reference>
<name>Q1LHE0_CUPMC</name>
<sequence length="344" mass="36056">MRPVSFSLRNIVMTQAQPLRVAFAGTPEFARVALEAIHAAGFPVVAVLTQPDRPAGRGMQLQASPVKQFAVEAGLGPVLQPRSLRRQGKYPEEAGAAVDTLAEIAPDVMVVAAYGLILPTEVLELPRHGCLNIHASLLPRWRGAAPIHRAIEAGDPETGITLMQMDEGLDTGAMLSRESTPIGPQDSTGTLHDTLAALGGRMIVDALRQLAAGQPLTATPQPEAGVTYAEKIAKDEAPLDLTRPAIELANQIRAFNPFPGATVQVGDTIIKCWQALPLAAATSLPHPPGTILAADTAGVIIACGNGSALQVTELQKPGGRRQPAQQFLQAMPLPPGTRCLIAGA</sequence>
<dbReference type="Pfam" id="PF02911">
    <property type="entry name" value="Formyl_trans_C"/>
    <property type="match status" value="1"/>
</dbReference>
<dbReference type="InterPro" id="IPR011034">
    <property type="entry name" value="Formyl_transferase-like_C_sf"/>
</dbReference>
<dbReference type="AlphaFoldDB" id="Q1LHE0"/>
<evidence type="ECO:0000256" key="5">
    <source>
        <dbReference type="ARBA" id="ARBA00022679"/>
    </source>
</evidence>
<evidence type="ECO:0000256" key="7">
    <source>
        <dbReference type="ARBA" id="ARBA00048558"/>
    </source>
</evidence>
<evidence type="ECO:0000256" key="8">
    <source>
        <dbReference type="HAMAP-Rule" id="MF_00182"/>
    </source>
</evidence>
<dbReference type="Proteomes" id="UP000002429">
    <property type="component" value="Chromosome"/>
</dbReference>
<comment type="similarity">
    <text evidence="2 8">Belongs to the Fmt family.</text>
</comment>
<dbReference type="Gene3D" id="3.10.25.10">
    <property type="entry name" value="Formyl transferase, C-terminal domain"/>
    <property type="match status" value="1"/>
</dbReference>
<dbReference type="Gene3D" id="3.40.50.170">
    <property type="entry name" value="Formyl transferase, N-terminal domain"/>
    <property type="match status" value="1"/>
</dbReference>
<dbReference type="InterPro" id="IPR005794">
    <property type="entry name" value="Fmt"/>
</dbReference>
<dbReference type="InterPro" id="IPR001555">
    <property type="entry name" value="GART_AS"/>
</dbReference>
<dbReference type="GO" id="GO:0004479">
    <property type="term" value="F:methionyl-tRNA formyltransferase activity"/>
    <property type="evidence" value="ECO:0007669"/>
    <property type="project" value="UniProtKB-UniRule"/>
</dbReference>
<organism evidence="11 12">
    <name type="scientific">Cupriavidus metallidurans (strain ATCC 43123 / DSM 2839 / NBRC 102507 / CH34)</name>
    <name type="common">Ralstonia metallidurans</name>
    <dbReference type="NCBI Taxonomy" id="266264"/>
    <lineage>
        <taxon>Bacteria</taxon>
        <taxon>Pseudomonadati</taxon>
        <taxon>Pseudomonadota</taxon>
        <taxon>Betaproteobacteria</taxon>
        <taxon>Burkholderiales</taxon>
        <taxon>Burkholderiaceae</taxon>
        <taxon>Cupriavidus</taxon>
    </lineage>
</organism>
<comment type="function">
    <text evidence="1 8">Attaches a formyl group to the free amino group of methionyl-tRNA(fMet). The formyl group appears to play a dual role in the initiator identity of N-formylmethionyl-tRNA by promoting its recognition by IF2 and preventing the misappropriation of this tRNA by the elongation apparatus.</text>
</comment>
<dbReference type="CDD" id="cd08646">
    <property type="entry name" value="FMT_core_Met-tRNA-FMT_N"/>
    <property type="match status" value="1"/>
</dbReference>
<keyword evidence="12" id="KW-1185">Reference proteome</keyword>
<dbReference type="CDD" id="cd08704">
    <property type="entry name" value="Met_tRNA_FMT_C"/>
    <property type="match status" value="1"/>
</dbReference>
<dbReference type="HOGENOM" id="CLU_033347_1_2_4"/>
<evidence type="ECO:0000256" key="1">
    <source>
        <dbReference type="ARBA" id="ARBA00002606"/>
    </source>
</evidence>
<proteinExistence type="inferred from homology"/>
<dbReference type="Pfam" id="PF00551">
    <property type="entry name" value="Formyl_trans_N"/>
    <property type="match status" value="1"/>
</dbReference>
<dbReference type="GO" id="GO:0005829">
    <property type="term" value="C:cytosol"/>
    <property type="evidence" value="ECO:0007669"/>
    <property type="project" value="TreeGrafter"/>
</dbReference>
<dbReference type="NCBIfam" id="TIGR00460">
    <property type="entry name" value="fmt"/>
    <property type="match status" value="1"/>
</dbReference>
<dbReference type="PANTHER" id="PTHR11138">
    <property type="entry name" value="METHIONYL-TRNA FORMYLTRANSFERASE"/>
    <property type="match status" value="1"/>
</dbReference>
<dbReference type="KEGG" id="rme:Rmet_3564"/>
<dbReference type="InterPro" id="IPR005793">
    <property type="entry name" value="Formyl_trans_C"/>
</dbReference>
<comment type="catalytic activity">
    <reaction evidence="7 8">
        <text>L-methionyl-tRNA(fMet) + (6R)-10-formyltetrahydrofolate = N-formyl-L-methionyl-tRNA(fMet) + (6S)-5,6,7,8-tetrahydrofolate + H(+)</text>
        <dbReference type="Rhea" id="RHEA:24380"/>
        <dbReference type="Rhea" id="RHEA-COMP:9952"/>
        <dbReference type="Rhea" id="RHEA-COMP:9953"/>
        <dbReference type="ChEBI" id="CHEBI:15378"/>
        <dbReference type="ChEBI" id="CHEBI:57453"/>
        <dbReference type="ChEBI" id="CHEBI:78530"/>
        <dbReference type="ChEBI" id="CHEBI:78844"/>
        <dbReference type="ChEBI" id="CHEBI:195366"/>
        <dbReference type="EC" id="2.1.2.9"/>
    </reaction>
</comment>
<evidence type="ECO:0000313" key="11">
    <source>
        <dbReference type="EMBL" id="ABF10436.1"/>
    </source>
</evidence>
<dbReference type="EMBL" id="CP000352">
    <property type="protein sequence ID" value="ABF10436.1"/>
    <property type="molecule type" value="Genomic_DNA"/>
</dbReference>
<dbReference type="SUPFAM" id="SSF53328">
    <property type="entry name" value="Formyltransferase"/>
    <property type="match status" value="1"/>
</dbReference>
<feature type="domain" description="Formyl transferase C-terminal" evidence="10">
    <location>
        <begin position="231"/>
        <end position="330"/>
    </location>
</feature>